<organism evidence="1 2">
    <name type="scientific">Salmonella enterica I</name>
    <dbReference type="NCBI Taxonomy" id="59201"/>
    <lineage>
        <taxon>Bacteria</taxon>
        <taxon>Pseudomonadati</taxon>
        <taxon>Pseudomonadota</taxon>
        <taxon>Gammaproteobacteria</taxon>
        <taxon>Enterobacterales</taxon>
        <taxon>Enterobacteriaceae</taxon>
        <taxon>Salmonella</taxon>
    </lineage>
</organism>
<evidence type="ECO:0000313" key="1">
    <source>
        <dbReference type="EMBL" id="PUF70498.1"/>
    </source>
</evidence>
<comment type="caution">
    <text evidence="1">The sequence shown here is derived from an EMBL/GenBank/DDBJ whole genome shotgun (WGS) entry which is preliminary data.</text>
</comment>
<dbReference type="AlphaFoldDB" id="A0A315FSN1"/>
<sequence length="66" mass="7688">MSAALIGFVLLVNPCGHDVCEWEPVTEQIYQQEQECQEIMLELQRSHPDYDFSCGKVYRHQEEGTQ</sequence>
<accession>A0A315FSN1</accession>
<dbReference type="EMBL" id="QARU01000049">
    <property type="protein sequence ID" value="PUF70498.1"/>
    <property type="molecule type" value="Genomic_DNA"/>
</dbReference>
<name>A0A315FSN1_SALET</name>
<dbReference type="Proteomes" id="UP000250700">
    <property type="component" value="Unassembled WGS sequence"/>
</dbReference>
<protein>
    <submittedName>
        <fullName evidence="1">Uncharacterized protein</fullName>
    </submittedName>
</protein>
<evidence type="ECO:0000313" key="2">
    <source>
        <dbReference type="Proteomes" id="UP000250700"/>
    </source>
</evidence>
<dbReference type="RefSeq" id="WP_095472069.1">
    <property type="nucleotide sequence ID" value="NZ_QAQA01000053.1"/>
</dbReference>
<gene>
    <name evidence="1" type="ORF">DAX91_27715</name>
</gene>
<reference evidence="1 2" key="1">
    <citation type="submission" date="2018-04" db="EMBL/GenBank/DDBJ databases">
        <title>Whole genome sequencing of Salmonella enterica.</title>
        <authorList>
            <person name="Bell R."/>
        </authorList>
    </citation>
    <scope>NUCLEOTIDE SEQUENCE [LARGE SCALE GENOMIC DNA]</scope>
    <source>
        <strain evidence="1 2">CFSAN058603</strain>
    </source>
</reference>
<proteinExistence type="predicted"/>